<protein>
    <submittedName>
        <fullName evidence="3">Helix-turn-helix domain-containing protein</fullName>
    </submittedName>
</protein>
<dbReference type="Gene3D" id="1.10.10.60">
    <property type="entry name" value="Homeodomain-like"/>
    <property type="match status" value="2"/>
</dbReference>
<feature type="region of interest" description="Disordered" evidence="1">
    <location>
        <begin position="45"/>
        <end position="78"/>
    </location>
</feature>
<dbReference type="Proteomes" id="UP001595851">
    <property type="component" value="Unassembled WGS sequence"/>
</dbReference>
<dbReference type="EMBL" id="JBHSBI010000036">
    <property type="protein sequence ID" value="MFC4014613.1"/>
    <property type="molecule type" value="Genomic_DNA"/>
</dbReference>
<dbReference type="InterPro" id="IPR045745">
    <property type="entry name" value="HTH_58_Actinobacteria-type"/>
</dbReference>
<dbReference type="Pfam" id="PF19575">
    <property type="entry name" value="HTH_58"/>
    <property type="match status" value="2"/>
</dbReference>
<sequence>MTTTLPPEARARAAVLYQSGASIRAIAEALGESYGRVRNGLIDAGVPLRPRGRPRTSPAPAGAVQPPRSAPKPRPRRPFPLEKATAMYEAGKTLRQIASKTGYSRSRVHVFLTDAGVEMRTTKHPRASRITAAKRRAILQGFRAGRSHAEIIAQVRTTTATIHRVVSDAGLEPRRQTRKYDHDRMKRLRHVEGWTLAAVAADQGTTPQYVWTIVNGCHLKSYVRRGRRRAHAVPAEADAT</sequence>
<feature type="domain" description="Helix-turn-helix" evidence="2">
    <location>
        <begin position="85"/>
        <end position="121"/>
    </location>
</feature>
<dbReference type="RefSeq" id="WP_379534448.1">
    <property type="nucleotide sequence ID" value="NZ_JBHSBI010000036.1"/>
</dbReference>
<evidence type="ECO:0000313" key="4">
    <source>
        <dbReference type="Proteomes" id="UP001595851"/>
    </source>
</evidence>
<gene>
    <name evidence="3" type="ORF">ACFOY2_45835</name>
</gene>
<comment type="caution">
    <text evidence="3">The sequence shown here is derived from an EMBL/GenBank/DDBJ whole genome shotgun (WGS) entry which is preliminary data.</text>
</comment>
<evidence type="ECO:0000313" key="3">
    <source>
        <dbReference type="EMBL" id="MFC4014613.1"/>
    </source>
</evidence>
<evidence type="ECO:0000256" key="1">
    <source>
        <dbReference type="SAM" id="MobiDB-lite"/>
    </source>
</evidence>
<reference evidence="4" key="1">
    <citation type="journal article" date="2019" name="Int. J. Syst. Evol. Microbiol.">
        <title>The Global Catalogue of Microorganisms (GCM) 10K type strain sequencing project: providing services to taxonomists for standard genome sequencing and annotation.</title>
        <authorList>
            <consortium name="The Broad Institute Genomics Platform"/>
            <consortium name="The Broad Institute Genome Sequencing Center for Infectious Disease"/>
            <person name="Wu L."/>
            <person name="Ma J."/>
        </authorList>
    </citation>
    <scope>NUCLEOTIDE SEQUENCE [LARGE SCALE GENOMIC DNA]</scope>
    <source>
        <strain evidence="4">TBRC 1276</strain>
    </source>
</reference>
<name>A0ABV8GKZ7_9ACTN</name>
<proteinExistence type="predicted"/>
<keyword evidence="4" id="KW-1185">Reference proteome</keyword>
<accession>A0ABV8GKZ7</accession>
<feature type="domain" description="Helix-turn-helix" evidence="2">
    <location>
        <begin position="16"/>
        <end position="54"/>
    </location>
</feature>
<evidence type="ECO:0000259" key="2">
    <source>
        <dbReference type="Pfam" id="PF19575"/>
    </source>
</evidence>
<organism evidence="3 4">
    <name type="scientific">Nonomuraea purpurea</name>
    <dbReference type="NCBI Taxonomy" id="1849276"/>
    <lineage>
        <taxon>Bacteria</taxon>
        <taxon>Bacillati</taxon>
        <taxon>Actinomycetota</taxon>
        <taxon>Actinomycetes</taxon>
        <taxon>Streptosporangiales</taxon>
        <taxon>Streptosporangiaceae</taxon>
        <taxon>Nonomuraea</taxon>
    </lineage>
</organism>